<evidence type="ECO:0000256" key="8">
    <source>
        <dbReference type="PROSITE-ProRule" id="PRU00042"/>
    </source>
</evidence>
<accession>A0A4Z1P0J0</accession>
<dbReference type="InterPro" id="IPR051061">
    <property type="entry name" value="Zinc_finger_trans_reg"/>
</dbReference>
<keyword evidence="11" id="KW-1185">Reference proteome</keyword>
<dbReference type="PROSITE" id="PS50157">
    <property type="entry name" value="ZINC_FINGER_C2H2_2"/>
    <property type="match status" value="2"/>
</dbReference>
<proteinExistence type="predicted"/>
<evidence type="ECO:0000256" key="7">
    <source>
        <dbReference type="ARBA" id="ARBA00023242"/>
    </source>
</evidence>
<dbReference type="GO" id="GO:0008270">
    <property type="term" value="F:zinc ion binding"/>
    <property type="evidence" value="ECO:0007669"/>
    <property type="project" value="UniProtKB-KW"/>
</dbReference>
<evidence type="ECO:0000256" key="5">
    <source>
        <dbReference type="ARBA" id="ARBA00023015"/>
    </source>
</evidence>
<dbReference type="Proteomes" id="UP000298493">
    <property type="component" value="Unassembled WGS sequence"/>
</dbReference>
<dbReference type="PROSITE" id="PS00028">
    <property type="entry name" value="ZINC_FINGER_C2H2_1"/>
    <property type="match status" value="2"/>
</dbReference>
<dbReference type="AlphaFoldDB" id="A0A4Z1P0J0"/>
<dbReference type="EMBL" id="SNSC02000022">
    <property type="protein sequence ID" value="TID14620.1"/>
    <property type="molecule type" value="Genomic_DNA"/>
</dbReference>
<dbReference type="GO" id="GO:0005634">
    <property type="term" value="C:nucleus"/>
    <property type="evidence" value="ECO:0007669"/>
    <property type="project" value="UniProtKB-SubCell"/>
</dbReference>
<evidence type="ECO:0000256" key="3">
    <source>
        <dbReference type="ARBA" id="ARBA00022771"/>
    </source>
</evidence>
<organism evidence="10 11">
    <name type="scientific">Venturia nashicola</name>
    <dbReference type="NCBI Taxonomy" id="86259"/>
    <lineage>
        <taxon>Eukaryota</taxon>
        <taxon>Fungi</taxon>
        <taxon>Dikarya</taxon>
        <taxon>Ascomycota</taxon>
        <taxon>Pezizomycotina</taxon>
        <taxon>Dothideomycetes</taxon>
        <taxon>Pleosporomycetidae</taxon>
        <taxon>Venturiales</taxon>
        <taxon>Venturiaceae</taxon>
        <taxon>Venturia</taxon>
    </lineage>
</organism>
<evidence type="ECO:0000259" key="9">
    <source>
        <dbReference type="PROSITE" id="PS50157"/>
    </source>
</evidence>
<gene>
    <name evidence="10" type="ORF">E6O75_ATG08766</name>
</gene>
<comment type="subcellular location">
    <subcellularLocation>
        <location evidence="1">Nucleus</location>
    </subcellularLocation>
</comment>
<evidence type="ECO:0000256" key="6">
    <source>
        <dbReference type="ARBA" id="ARBA00023163"/>
    </source>
</evidence>
<keyword evidence="3 8" id="KW-0863">Zinc-finger</keyword>
<keyword evidence="6" id="KW-0804">Transcription</keyword>
<sequence>MNMASEKKKRSARLPSQDEQEFKWKDHIDIGVDRDEIGRRFCAFLNTDRSPCRKTFKTNCDLARHEKTHCHHKLECSQPGCSKRFTQKSHLDTHEATHTKEMRFACNNCDKKFSDQSSASRHEKKPDHQYYRIGATKPRIRKAAGNNTGVIPGPVLQQQDLQQQPLLDFQPPPLMASDDMVRDILGPSWLDYAGFPSQLDAHAAGNNTGVIPGPVLQQQDLQQQPLPDFQPPPLMASDNMVRDTMDPYWLDDAGFSLQLDAHAAGNNTGVIPGPVLQQQDLQQQPLPDFQPPPLMASDNMVRDTVDPYWLHHPGFSSQLDAHGSGIPDDDEAMESEFEIIVDTSGNLLTPSVPNLNLSFDLQDMPTDDTDYLQYMPTDHADDLEDNHADYLRYMYDNDFDLFAPSVPSP</sequence>
<keyword evidence="2" id="KW-0479">Metal-binding</keyword>
<evidence type="ECO:0000313" key="11">
    <source>
        <dbReference type="Proteomes" id="UP000298493"/>
    </source>
</evidence>
<dbReference type="STRING" id="86259.A0A4Z1P0J0"/>
<dbReference type="InterPro" id="IPR013087">
    <property type="entry name" value="Znf_C2H2_type"/>
</dbReference>
<dbReference type="PANTHER" id="PTHR46179:SF13">
    <property type="entry name" value="C2H2-TYPE DOMAIN-CONTAINING PROTEIN"/>
    <property type="match status" value="1"/>
</dbReference>
<name>A0A4Z1P0J0_9PEZI</name>
<comment type="caution">
    <text evidence="10">The sequence shown here is derived from an EMBL/GenBank/DDBJ whole genome shotgun (WGS) entry which is preliminary data.</text>
</comment>
<protein>
    <submittedName>
        <fullName evidence="10">Zinc finger protein</fullName>
    </submittedName>
</protein>
<dbReference type="InterPro" id="IPR036236">
    <property type="entry name" value="Znf_C2H2_sf"/>
</dbReference>
<dbReference type="PANTHER" id="PTHR46179">
    <property type="entry name" value="ZINC FINGER PROTEIN"/>
    <property type="match status" value="1"/>
</dbReference>
<dbReference type="SUPFAM" id="SSF57667">
    <property type="entry name" value="beta-beta-alpha zinc fingers"/>
    <property type="match status" value="1"/>
</dbReference>
<dbReference type="GO" id="GO:0006357">
    <property type="term" value="P:regulation of transcription by RNA polymerase II"/>
    <property type="evidence" value="ECO:0007669"/>
    <property type="project" value="TreeGrafter"/>
</dbReference>
<dbReference type="Pfam" id="PF00096">
    <property type="entry name" value="zf-C2H2"/>
    <property type="match status" value="2"/>
</dbReference>
<evidence type="ECO:0000256" key="2">
    <source>
        <dbReference type="ARBA" id="ARBA00022723"/>
    </source>
</evidence>
<evidence type="ECO:0000313" key="10">
    <source>
        <dbReference type="EMBL" id="TID14620.1"/>
    </source>
</evidence>
<keyword evidence="5" id="KW-0805">Transcription regulation</keyword>
<feature type="domain" description="C2H2-type" evidence="9">
    <location>
        <begin position="104"/>
        <end position="133"/>
    </location>
</feature>
<keyword evidence="4" id="KW-0862">Zinc</keyword>
<evidence type="ECO:0000256" key="1">
    <source>
        <dbReference type="ARBA" id="ARBA00004123"/>
    </source>
</evidence>
<dbReference type="SMART" id="SM00355">
    <property type="entry name" value="ZnF_C2H2"/>
    <property type="match status" value="3"/>
</dbReference>
<feature type="domain" description="C2H2-type" evidence="9">
    <location>
        <begin position="74"/>
        <end position="103"/>
    </location>
</feature>
<reference evidence="10 11" key="1">
    <citation type="submission" date="2019-04" db="EMBL/GenBank/DDBJ databases">
        <title>High contiguity whole genome sequence and gene annotation resource for two Venturia nashicola isolates.</title>
        <authorList>
            <person name="Prokchorchik M."/>
            <person name="Won K."/>
            <person name="Lee Y."/>
            <person name="Choi E.D."/>
            <person name="Segonzac C."/>
            <person name="Sohn K.H."/>
        </authorList>
    </citation>
    <scope>NUCLEOTIDE SEQUENCE [LARGE SCALE GENOMIC DNA]</scope>
    <source>
        <strain evidence="10 11">PRI2</strain>
    </source>
</reference>
<keyword evidence="7" id="KW-0539">Nucleus</keyword>
<evidence type="ECO:0000256" key="4">
    <source>
        <dbReference type="ARBA" id="ARBA00022833"/>
    </source>
</evidence>
<dbReference type="Gene3D" id="3.30.160.60">
    <property type="entry name" value="Classic Zinc Finger"/>
    <property type="match status" value="2"/>
</dbReference>